<protein>
    <submittedName>
        <fullName evidence="2">Uncharacterized protein</fullName>
    </submittedName>
</protein>
<keyword evidence="3" id="KW-1185">Reference proteome</keyword>
<dbReference type="eggNOG" id="ENOG502SKXP">
    <property type="taxonomic scope" value="Eukaryota"/>
</dbReference>
<accession>K3WWJ8</accession>
<evidence type="ECO:0000313" key="3">
    <source>
        <dbReference type="Proteomes" id="UP000019132"/>
    </source>
</evidence>
<evidence type="ECO:0000313" key="2">
    <source>
        <dbReference type="EnsemblProtists" id="PYU1_T009346"/>
    </source>
</evidence>
<evidence type="ECO:0000256" key="1">
    <source>
        <dbReference type="SAM" id="MobiDB-lite"/>
    </source>
</evidence>
<organism evidence="2 3">
    <name type="scientific">Globisporangium ultimum (strain ATCC 200006 / CBS 805.95 / DAOM BR144)</name>
    <name type="common">Pythium ultimum</name>
    <dbReference type="NCBI Taxonomy" id="431595"/>
    <lineage>
        <taxon>Eukaryota</taxon>
        <taxon>Sar</taxon>
        <taxon>Stramenopiles</taxon>
        <taxon>Oomycota</taxon>
        <taxon>Peronosporomycetes</taxon>
        <taxon>Pythiales</taxon>
        <taxon>Pythiaceae</taxon>
        <taxon>Globisporangium</taxon>
    </lineage>
</organism>
<dbReference type="InParanoid" id="K3WWJ8"/>
<proteinExistence type="predicted"/>
<sequence length="802" mass="93659">MVRKRKKDDYPEEWDVVDETQDPDAIPPLFEIVAETQDSDAEVDVVTNALSQLPPPSQKSLAPPTYRIKETTKEINSSVICKLTRICKFPLLVGEIKKVCIAMKQVQLEGWHLANLHVLRCLKEGDEVPKIEQMFFYRCCTATLGNIEKRDRGSTESKYPAFHKTCLRYWAGRERESTYEPEFIQTAGDMVNEMAKLMEINALNMIALHFRQRLHQYIQFRYAKKGDTKLKYRETRRLVDSCYRVKSEPEKGDEGNPTGKTAKVWTEWDDTDDPVEQELREWLGIAPWQWQIRANPAHFLHKLYDMLVWMEKFGDKHPKTKGARVYSLLPVATTFQAAYVKLNASTLHGLLARLIDLSEVEDFLKKELNIVPTRKRTGSQLPFDKKTFQKNRSEVIRKVFDVEQFETLDRKFADEIKTNGYGASITMIRPVTTVSVALVEKKASKKKRMKNDGTAELVSKEKAARKKKVKTPEEIAEEDTFAKELFKLGPDYSPNVLIGIDPGMRSLATAVSVGRLQRRRRRQKSRRGLHRRHRTRRARRKERVIEISTPKYRHLARMNDFRFYNENLKMREPWYAGVMHAMPSFKTSSYDLYFQRLQFFWKHLQFLLVFSAEQAFLRWRFTQDRAKMKALDTLAKRIVPKANKQVCIAYGDWSRRNGIKGHASGPVKGFVEALKRRATVIPMDEYRTSITCSCCHQRLKQARLFTKMKRKEDEVDILQKERPSKKEMKEIVEMAKFKNPKLADKKVVLKCTRNVLRCTNSKCKANFWNRDVNAARNMLELLKSGLKEKHGARRLRAFRRGQ</sequence>
<dbReference type="AlphaFoldDB" id="K3WWJ8"/>
<dbReference type="EMBL" id="GL376622">
    <property type="status" value="NOT_ANNOTATED_CDS"/>
    <property type="molecule type" value="Genomic_DNA"/>
</dbReference>
<dbReference type="VEuPathDB" id="FungiDB:PYU1_G009328"/>
<dbReference type="OMA" id="QICARLI"/>
<name>K3WWJ8_GLOUD</name>
<dbReference type="EnsemblProtists" id="PYU1_T009346">
    <property type="protein sequence ID" value="PYU1_T009346"/>
    <property type="gene ID" value="PYU1_G009328"/>
</dbReference>
<reference evidence="2" key="3">
    <citation type="submission" date="2015-02" db="UniProtKB">
        <authorList>
            <consortium name="EnsemblProtists"/>
        </authorList>
    </citation>
    <scope>IDENTIFICATION</scope>
    <source>
        <strain evidence="2">DAOM BR144</strain>
    </source>
</reference>
<reference evidence="3" key="2">
    <citation type="submission" date="2010-04" db="EMBL/GenBank/DDBJ databases">
        <authorList>
            <person name="Buell R."/>
            <person name="Hamilton J."/>
            <person name="Hostetler J."/>
        </authorList>
    </citation>
    <scope>NUCLEOTIDE SEQUENCE [LARGE SCALE GENOMIC DNA]</scope>
    <source>
        <strain evidence="3">DAOM:BR144</strain>
    </source>
</reference>
<dbReference type="Proteomes" id="UP000019132">
    <property type="component" value="Unassembled WGS sequence"/>
</dbReference>
<dbReference type="HOGENOM" id="CLU_027467_0_0_1"/>
<feature type="region of interest" description="Disordered" evidence="1">
    <location>
        <begin position="517"/>
        <end position="540"/>
    </location>
</feature>
<reference evidence="3" key="1">
    <citation type="journal article" date="2010" name="Genome Biol.">
        <title>Genome sequence of the necrotrophic plant pathogen Pythium ultimum reveals original pathogenicity mechanisms and effector repertoire.</title>
        <authorList>
            <person name="Levesque C.A."/>
            <person name="Brouwer H."/>
            <person name="Cano L."/>
            <person name="Hamilton J.P."/>
            <person name="Holt C."/>
            <person name="Huitema E."/>
            <person name="Raffaele S."/>
            <person name="Robideau G.P."/>
            <person name="Thines M."/>
            <person name="Win J."/>
            <person name="Zerillo M.M."/>
            <person name="Beakes G.W."/>
            <person name="Boore J.L."/>
            <person name="Busam D."/>
            <person name="Dumas B."/>
            <person name="Ferriera S."/>
            <person name="Fuerstenberg S.I."/>
            <person name="Gachon C.M."/>
            <person name="Gaulin E."/>
            <person name="Govers F."/>
            <person name="Grenville-Briggs L."/>
            <person name="Horner N."/>
            <person name="Hostetler J."/>
            <person name="Jiang R.H."/>
            <person name="Johnson J."/>
            <person name="Krajaejun T."/>
            <person name="Lin H."/>
            <person name="Meijer H.J."/>
            <person name="Moore B."/>
            <person name="Morris P."/>
            <person name="Phuntmart V."/>
            <person name="Puiu D."/>
            <person name="Shetty J."/>
            <person name="Stajich J.E."/>
            <person name="Tripathy S."/>
            <person name="Wawra S."/>
            <person name="van West P."/>
            <person name="Whitty B.R."/>
            <person name="Coutinho P.M."/>
            <person name="Henrissat B."/>
            <person name="Martin F."/>
            <person name="Thomas P.D."/>
            <person name="Tyler B.M."/>
            <person name="De Vries R.P."/>
            <person name="Kamoun S."/>
            <person name="Yandell M."/>
            <person name="Tisserat N."/>
            <person name="Buell C.R."/>
        </authorList>
    </citation>
    <scope>NUCLEOTIDE SEQUENCE</scope>
    <source>
        <strain evidence="3">DAOM:BR144</strain>
    </source>
</reference>